<accession>A0A2R5GV36</accession>
<dbReference type="OrthoDB" id="1902587at2759"/>
<dbReference type="GO" id="GO:0003755">
    <property type="term" value="F:peptidyl-prolyl cis-trans isomerase activity"/>
    <property type="evidence" value="ECO:0007669"/>
    <property type="project" value="UniProtKB-KW"/>
</dbReference>
<reference evidence="9 10" key="1">
    <citation type="submission" date="2017-12" db="EMBL/GenBank/DDBJ databases">
        <title>Sequencing, de novo assembly and annotation of complete genome of a new Thraustochytrid species, strain FCC1311.</title>
        <authorList>
            <person name="Sedici K."/>
            <person name="Godart F."/>
            <person name="Aiese Cigliano R."/>
            <person name="Sanseverino W."/>
            <person name="Barakat M."/>
            <person name="Ortet P."/>
            <person name="Marechal E."/>
            <person name="Cagnac O."/>
            <person name="Amato A."/>
        </authorList>
    </citation>
    <scope>NUCLEOTIDE SEQUENCE [LARGE SCALE GENOMIC DNA]</scope>
</reference>
<dbReference type="GO" id="GO:0005737">
    <property type="term" value="C:cytoplasm"/>
    <property type="evidence" value="ECO:0007669"/>
    <property type="project" value="TreeGrafter"/>
</dbReference>
<keyword evidence="7" id="KW-1133">Transmembrane helix</keyword>
<evidence type="ECO:0000256" key="2">
    <source>
        <dbReference type="ARBA" id="ARBA00013194"/>
    </source>
</evidence>
<evidence type="ECO:0000256" key="1">
    <source>
        <dbReference type="ARBA" id="ARBA00000971"/>
    </source>
</evidence>
<dbReference type="InterPro" id="IPR001179">
    <property type="entry name" value="PPIase_FKBP_dom"/>
</dbReference>
<dbReference type="Proteomes" id="UP000241890">
    <property type="component" value="Unassembled WGS sequence"/>
</dbReference>
<keyword evidence="7" id="KW-0812">Transmembrane</keyword>
<dbReference type="Pfam" id="PF00254">
    <property type="entry name" value="FKBP_C"/>
    <property type="match status" value="1"/>
</dbReference>
<organism evidence="9 10">
    <name type="scientific">Hondaea fermentalgiana</name>
    <dbReference type="NCBI Taxonomy" id="2315210"/>
    <lineage>
        <taxon>Eukaryota</taxon>
        <taxon>Sar</taxon>
        <taxon>Stramenopiles</taxon>
        <taxon>Bigyra</taxon>
        <taxon>Labyrinthulomycetes</taxon>
        <taxon>Thraustochytrida</taxon>
        <taxon>Thraustochytriidae</taxon>
        <taxon>Hondaea</taxon>
    </lineage>
</organism>
<keyword evidence="4 5" id="KW-0413">Isomerase</keyword>
<keyword evidence="7" id="KW-0472">Membrane</keyword>
<dbReference type="AlphaFoldDB" id="A0A2R5GV36"/>
<dbReference type="FunFam" id="3.10.50.40:FF:000006">
    <property type="entry name" value="Peptidyl-prolyl cis-trans isomerase"/>
    <property type="match status" value="1"/>
</dbReference>
<evidence type="ECO:0000256" key="7">
    <source>
        <dbReference type="SAM" id="Phobius"/>
    </source>
</evidence>
<name>A0A2R5GV36_9STRA</name>
<comment type="catalytic activity">
    <reaction evidence="1 5">
        <text>[protein]-peptidylproline (omega=180) = [protein]-peptidylproline (omega=0)</text>
        <dbReference type="Rhea" id="RHEA:16237"/>
        <dbReference type="Rhea" id="RHEA-COMP:10747"/>
        <dbReference type="Rhea" id="RHEA-COMP:10748"/>
        <dbReference type="ChEBI" id="CHEBI:83833"/>
        <dbReference type="ChEBI" id="CHEBI:83834"/>
        <dbReference type="EC" id="5.2.1.8"/>
    </reaction>
</comment>
<dbReference type="Gene3D" id="3.10.50.40">
    <property type="match status" value="1"/>
</dbReference>
<feature type="domain" description="PPIase FKBP-type" evidence="8">
    <location>
        <begin position="55"/>
        <end position="142"/>
    </location>
</feature>
<protein>
    <recommendedName>
        <fullName evidence="2 5">peptidylprolyl isomerase</fullName>
        <ecNumber evidence="2 5">5.2.1.8</ecNumber>
    </recommendedName>
</protein>
<dbReference type="SUPFAM" id="SSF54534">
    <property type="entry name" value="FKBP-like"/>
    <property type="match status" value="1"/>
</dbReference>
<evidence type="ECO:0000256" key="4">
    <source>
        <dbReference type="ARBA" id="ARBA00023235"/>
    </source>
</evidence>
<feature type="region of interest" description="Disordered" evidence="6">
    <location>
        <begin position="1"/>
        <end position="31"/>
    </location>
</feature>
<evidence type="ECO:0000313" key="9">
    <source>
        <dbReference type="EMBL" id="GBG34707.1"/>
    </source>
</evidence>
<dbReference type="PANTHER" id="PTHR10516:SF428">
    <property type="entry name" value="PEPTIDYLPROLYL ISOMERASE"/>
    <property type="match status" value="1"/>
</dbReference>
<proteinExistence type="predicted"/>
<keyword evidence="3 5" id="KW-0697">Rotamase</keyword>
<dbReference type="PROSITE" id="PS50059">
    <property type="entry name" value="FKBP_PPIASE"/>
    <property type="match status" value="1"/>
</dbReference>
<comment type="caution">
    <text evidence="9">The sequence shown here is derived from an EMBL/GenBank/DDBJ whole genome shotgun (WGS) entry which is preliminary data.</text>
</comment>
<dbReference type="InterPro" id="IPR046357">
    <property type="entry name" value="PPIase_dom_sf"/>
</dbReference>
<evidence type="ECO:0000256" key="6">
    <source>
        <dbReference type="SAM" id="MobiDB-lite"/>
    </source>
</evidence>
<sequence>MVEFEELPQEGTEGLRQRGTGGETSDNFIDLTSAQDGKLRKKILEEGKGEPIGKHKAVKVHYTGSFPDGKVFDSSKNRGPLEFNVGMNQVILGWDLGIASMKVGEKAILICDPDFAYGRSGAGGVIPPNATLHFEVELLDANEASSSGIGMVLALLLMLFVLAILFATMLHDPDEFFRRFPFN</sequence>
<dbReference type="PANTHER" id="PTHR10516">
    <property type="entry name" value="PEPTIDYL-PROLYL CIS-TRANS ISOMERASE"/>
    <property type="match status" value="1"/>
</dbReference>
<evidence type="ECO:0000256" key="5">
    <source>
        <dbReference type="PROSITE-ProRule" id="PRU00277"/>
    </source>
</evidence>
<evidence type="ECO:0000313" key="10">
    <source>
        <dbReference type="Proteomes" id="UP000241890"/>
    </source>
</evidence>
<dbReference type="InParanoid" id="A0A2R5GV36"/>
<dbReference type="InterPro" id="IPR050689">
    <property type="entry name" value="FKBP-type_PPIase"/>
</dbReference>
<evidence type="ECO:0000259" key="8">
    <source>
        <dbReference type="PROSITE" id="PS50059"/>
    </source>
</evidence>
<keyword evidence="10" id="KW-1185">Reference proteome</keyword>
<feature type="transmembrane region" description="Helical" evidence="7">
    <location>
        <begin position="148"/>
        <end position="170"/>
    </location>
</feature>
<evidence type="ECO:0000256" key="3">
    <source>
        <dbReference type="ARBA" id="ARBA00023110"/>
    </source>
</evidence>
<gene>
    <name evidence="9" type="ORF">FCC1311_109292</name>
</gene>
<dbReference type="EMBL" id="BEYU01000210">
    <property type="protein sequence ID" value="GBG34707.1"/>
    <property type="molecule type" value="Genomic_DNA"/>
</dbReference>
<dbReference type="EC" id="5.2.1.8" evidence="2 5"/>